<dbReference type="CDD" id="cd00609">
    <property type="entry name" value="AAT_like"/>
    <property type="match status" value="1"/>
</dbReference>
<dbReference type="InterPro" id="IPR050478">
    <property type="entry name" value="Ethylene_sulfur-biosynth"/>
</dbReference>
<dbReference type="InterPro" id="IPR015422">
    <property type="entry name" value="PyrdxlP-dep_Trfase_small"/>
</dbReference>
<keyword evidence="4" id="KW-0808">Transferase</keyword>
<dbReference type="SUPFAM" id="SSF53383">
    <property type="entry name" value="PLP-dependent transferases"/>
    <property type="match status" value="1"/>
</dbReference>
<dbReference type="Gene3D" id="3.90.1150.10">
    <property type="entry name" value="Aspartate Aminotransferase, domain 1"/>
    <property type="match status" value="1"/>
</dbReference>
<dbReference type="PANTHER" id="PTHR43795">
    <property type="entry name" value="BIFUNCTIONAL ASPARTATE AMINOTRANSFERASE AND GLUTAMATE/ASPARTATE-PREPHENATE AMINOTRANSFERASE-RELATED"/>
    <property type="match status" value="1"/>
</dbReference>
<evidence type="ECO:0000256" key="2">
    <source>
        <dbReference type="ARBA" id="ARBA00022898"/>
    </source>
</evidence>
<dbReference type="InterPro" id="IPR004839">
    <property type="entry name" value="Aminotransferase_I/II_large"/>
</dbReference>
<evidence type="ECO:0000313" key="5">
    <source>
        <dbReference type="Proteomes" id="UP000325579"/>
    </source>
</evidence>
<gene>
    <name evidence="4" type="ORF">BDV37DRAFT_278241</name>
</gene>
<dbReference type="PANTHER" id="PTHR43795:SF39">
    <property type="entry name" value="AMINOTRANSFERASE CLASS I_CLASSII DOMAIN-CONTAINING PROTEIN"/>
    <property type="match status" value="1"/>
</dbReference>
<dbReference type="InterPro" id="IPR004838">
    <property type="entry name" value="NHTrfase_class1_PyrdxlP-BS"/>
</dbReference>
<keyword evidence="2" id="KW-0663">Pyridoxal phosphate</keyword>
<dbReference type="GO" id="GO:0006520">
    <property type="term" value="P:amino acid metabolic process"/>
    <property type="evidence" value="ECO:0007669"/>
    <property type="project" value="TreeGrafter"/>
</dbReference>
<evidence type="ECO:0000259" key="3">
    <source>
        <dbReference type="Pfam" id="PF00155"/>
    </source>
</evidence>
<dbReference type="GeneID" id="43670689"/>
<dbReference type="GO" id="GO:0030170">
    <property type="term" value="F:pyridoxal phosphate binding"/>
    <property type="evidence" value="ECO:0007669"/>
    <property type="project" value="InterPro"/>
</dbReference>
<dbReference type="AlphaFoldDB" id="A0A5N7DS69"/>
<name>A0A5N7DS69_9EURO</name>
<dbReference type="Pfam" id="PF00155">
    <property type="entry name" value="Aminotran_1_2"/>
    <property type="match status" value="1"/>
</dbReference>
<keyword evidence="5" id="KW-1185">Reference proteome</keyword>
<dbReference type="RefSeq" id="XP_031946601.1">
    <property type="nucleotide sequence ID" value="XM_032085998.1"/>
</dbReference>
<reference evidence="4 5" key="1">
    <citation type="submission" date="2019-04" db="EMBL/GenBank/DDBJ databases">
        <authorList>
            <consortium name="DOE Joint Genome Institute"/>
            <person name="Mondo S."/>
            <person name="Kjaerbolling I."/>
            <person name="Vesth T."/>
            <person name="Frisvad J.C."/>
            <person name="Nybo J.L."/>
            <person name="Theobald S."/>
            <person name="Kildgaard S."/>
            <person name="Isbrandt T."/>
            <person name="Kuo A."/>
            <person name="Sato A."/>
            <person name="Lyhne E.K."/>
            <person name="Kogle M.E."/>
            <person name="Wiebenga A."/>
            <person name="Kun R.S."/>
            <person name="Lubbers R.J."/>
            <person name="Makela M.R."/>
            <person name="Barry K."/>
            <person name="Chovatia M."/>
            <person name="Clum A."/>
            <person name="Daum C."/>
            <person name="Haridas S."/>
            <person name="He G."/>
            <person name="LaButti K."/>
            <person name="Lipzen A."/>
            <person name="Riley R."/>
            <person name="Salamov A."/>
            <person name="Simmons B.A."/>
            <person name="Magnuson J.K."/>
            <person name="Henrissat B."/>
            <person name="Mortensen U.H."/>
            <person name="Larsen T.O."/>
            <person name="Devries R.P."/>
            <person name="Grigoriev I.V."/>
            <person name="Machida M."/>
            <person name="Baker S.E."/>
            <person name="Andersen M.R."/>
            <person name="Cantor M.N."/>
            <person name="Hua S.X."/>
        </authorList>
    </citation>
    <scope>NUCLEOTIDE SEQUENCE [LARGE SCALE GENOMIC DNA]</scope>
    <source>
        <strain evidence="4 5">CBS 119388</strain>
    </source>
</reference>
<dbReference type="PRINTS" id="PR00753">
    <property type="entry name" value="ACCSYNTHASE"/>
</dbReference>
<feature type="domain" description="Aminotransferase class I/classII large" evidence="3">
    <location>
        <begin position="13"/>
        <end position="267"/>
    </location>
</feature>
<dbReference type="InterPro" id="IPR015424">
    <property type="entry name" value="PyrdxlP-dep_Trfase"/>
</dbReference>
<dbReference type="Proteomes" id="UP000325579">
    <property type="component" value="Unassembled WGS sequence"/>
</dbReference>
<proteinExistence type="inferred from homology"/>
<accession>A0A5N7DS69</accession>
<protein>
    <submittedName>
        <fullName evidence="4">Pyridoxal phosphate-dependent transferase</fullName>
    </submittedName>
</protein>
<comment type="similarity">
    <text evidence="1">Belongs to the class-I pyridoxal-phosphate-dependent aminotransferase family.</text>
</comment>
<sequence>MNSVFNAAENRASLERAYINYTRAGIKVRGLITTNPHNPLGHYYSTEALLEIARFCNKHSIHMISDEIYAHSTYANEQFPNATTFNSILSLDLSEIIDQNLVHVLYGMSKDYGASGLRVGVLQSRNKNLTEAVSAINLLSWPSFMVQDMWARVLEDTAFLQYFFRTYSERLTKSYSHVRGYMEDHGIEYFRGTNAGLFVWARILPYPEDNGTDEYSKLKERFLEICLGNGVNIADGDSFIPDNPENGWFRITFSYDEDRLSVGLERLTRSLRQIKIEMLS</sequence>
<dbReference type="EMBL" id="ML736740">
    <property type="protein sequence ID" value="KAE8409282.1"/>
    <property type="molecule type" value="Genomic_DNA"/>
</dbReference>
<dbReference type="PROSITE" id="PS00105">
    <property type="entry name" value="AA_TRANSFER_CLASS_1"/>
    <property type="match status" value="1"/>
</dbReference>
<evidence type="ECO:0000256" key="1">
    <source>
        <dbReference type="ARBA" id="ARBA00007441"/>
    </source>
</evidence>
<accession>A0A5N6ICG7</accession>
<dbReference type="Gene3D" id="3.40.640.10">
    <property type="entry name" value="Type I PLP-dependent aspartate aminotransferase-like (Major domain)"/>
    <property type="match status" value="1"/>
</dbReference>
<dbReference type="GO" id="GO:0008483">
    <property type="term" value="F:transaminase activity"/>
    <property type="evidence" value="ECO:0007669"/>
    <property type="project" value="TreeGrafter"/>
</dbReference>
<dbReference type="OrthoDB" id="7042322at2759"/>
<dbReference type="InterPro" id="IPR015421">
    <property type="entry name" value="PyrdxlP-dep_Trfase_major"/>
</dbReference>
<organism evidence="4 5">
    <name type="scientific">Aspergillus pseudonomiae</name>
    <dbReference type="NCBI Taxonomy" id="1506151"/>
    <lineage>
        <taxon>Eukaryota</taxon>
        <taxon>Fungi</taxon>
        <taxon>Dikarya</taxon>
        <taxon>Ascomycota</taxon>
        <taxon>Pezizomycotina</taxon>
        <taxon>Eurotiomycetes</taxon>
        <taxon>Eurotiomycetidae</taxon>
        <taxon>Eurotiales</taxon>
        <taxon>Aspergillaceae</taxon>
        <taxon>Aspergillus</taxon>
        <taxon>Aspergillus subgen. Circumdati</taxon>
    </lineage>
</organism>
<evidence type="ECO:0000313" key="4">
    <source>
        <dbReference type="EMBL" id="KAE8409282.1"/>
    </source>
</evidence>